<keyword evidence="3" id="KW-0998">Cell outer membrane</keyword>
<comment type="subcellular location">
    <subcellularLocation>
        <location evidence="1">Cell outer membrane</location>
    </subcellularLocation>
</comment>
<dbReference type="Gene3D" id="2.60.40.1120">
    <property type="entry name" value="Carboxypeptidase-like, regulatory domain"/>
    <property type="match status" value="1"/>
</dbReference>
<dbReference type="Pfam" id="PF07715">
    <property type="entry name" value="Plug"/>
    <property type="match status" value="1"/>
</dbReference>
<dbReference type="Pfam" id="PF13715">
    <property type="entry name" value="CarbopepD_reg_2"/>
    <property type="match status" value="1"/>
</dbReference>
<protein>
    <submittedName>
        <fullName evidence="5">TonB-dependent Receptor Plug Domain</fullName>
    </submittedName>
</protein>
<dbReference type="GO" id="GO:0009279">
    <property type="term" value="C:cell outer membrane"/>
    <property type="evidence" value="ECO:0007669"/>
    <property type="project" value="UniProtKB-SubCell"/>
</dbReference>
<dbReference type="InterPro" id="IPR012910">
    <property type="entry name" value="Plug_dom"/>
</dbReference>
<accession>A0A1H1NB34</accession>
<dbReference type="EMBL" id="LT629745">
    <property type="protein sequence ID" value="SDR96163.1"/>
    <property type="molecule type" value="Genomic_DNA"/>
</dbReference>
<dbReference type="Proteomes" id="UP000198858">
    <property type="component" value="Chromosome I"/>
</dbReference>
<sequence length="939" mass="106641">MKISIFWVFTFIFINLNVNSQNSAIKGRLVDAITDVPLPQVKIAIQGSFTETLTEADGTFSIGLETIAIQEVILIISRTGYITKRLPVKITSEIKTLEKILLQPDEFQERSQQSTITLSESEILSEEGEFDNISGILQSTRDVYLSAAAFDFSQTFFRVRGLGSEYGKLLINGIEMNKLYDGRPQWSNWGGLNDVQRNQVLSNGIAPGEYSFGGLGGTTNILMRASKYQKGTRVSVAGSNRSYTGRLMATYASGERGNGWFYAFSIARRYAEEGYMDGTLYDSNSFFASIEKKIDDEHSLNFSGFYTPVTRGKSSPLTQEVLDLKGRKYNPYWGYQEGEIRNSRLREVEEPVLMINHFWKVSSNIDLNTNIAYQFGEVANSRIDYGGTTMVNLDGQEAYLGGGANPDPSYYQKLPGYYLRYPGSENYEAAFRVQKDFKINGQLDWGQLYLANTSNSENGNNAIYALADDVNQDKQLTANLILDWKVRDNFKINTGVRYTALKSYNFARITDLFGGNSFLDIDVFAEEVAENPLVLAKQSNLLNPNRLVEAGEKYKYDYDISSNLSEAFIQTRYNFKRLEWSLTGKLGTVQYQRKGNYQNGIFSETSLGKSDKVNFLDFGLKSGFIYKFSGRQNIEFNLGYFSKPPGFRNVFVNPRQNNEVVDNSREEIIQTTDLSYRYRSSKFNVRLTGYLTRINNATEISYYFTNGLGGLGAENTAAFVQEVLTEIDKQLLGLEFGSEYQVTTTLKVKAVASFGQFTYANDPSLYLSSASFSKDFGKSNLKDYYLAGGPQRAVLVGFEYRDPAYWWFGSTVNYFSHGFIDINPLTRTSNFQTDYDGFPLLDYDSQIAQDLLKQEQFQSYFLVNMVGGKSWRIKDKYLGFFMSINNLLDKEYKSGGFEQARNSNYRILKEDMDREILVFGNKYWLGYGTSFFANLSFRF</sequence>
<dbReference type="InterPro" id="IPR008969">
    <property type="entry name" value="CarboxyPept-like_regulatory"/>
</dbReference>
<keyword evidence="6" id="KW-1185">Reference proteome</keyword>
<organism evidence="5 6">
    <name type="scientific">Christiangramia echinicola</name>
    <dbReference type="NCBI Taxonomy" id="279359"/>
    <lineage>
        <taxon>Bacteria</taxon>
        <taxon>Pseudomonadati</taxon>
        <taxon>Bacteroidota</taxon>
        <taxon>Flavobacteriia</taxon>
        <taxon>Flavobacteriales</taxon>
        <taxon>Flavobacteriaceae</taxon>
        <taxon>Christiangramia</taxon>
    </lineage>
</organism>
<gene>
    <name evidence="5" type="ORF">SAMN04488552_1653</name>
</gene>
<dbReference type="InterPro" id="IPR037066">
    <property type="entry name" value="Plug_dom_sf"/>
</dbReference>
<keyword evidence="5" id="KW-0675">Receptor</keyword>
<name>A0A1H1NB34_9FLAO</name>
<dbReference type="SUPFAM" id="SSF49464">
    <property type="entry name" value="Carboxypeptidase regulatory domain-like"/>
    <property type="match status" value="1"/>
</dbReference>
<dbReference type="AlphaFoldDB" id="A0A1H1NB34"/>
<evidence type="ECO:0000259" key="4">
    <source>
        <dbReference type="Pfam" id="PF07715"/>
    </source>
</evidence>
<dbReference type="Gene3D" id="2.170.130.10">
    <property type="entry name" value="TonB-dependent receptor, plug domain"/>
    <property type="match status" value="1"/>
</dbReference>
<evidence type="ECO:0000256" key="2">
    <source>
        <dbReference type="ARBA" id="ARBA00023136"/>
    </source>
</evidence>
<evidence type="ECO:0000256" key="3">
    <source>
        <dbReference type="ARBA" id="ARBA00023237"/>
    </source>
</evidence>
<evidence type="ECO:0000313" key="6">
    <source>
        <dbReference type="Proteomes" id="UP000198858"/>
    </source>
</evidence>
<dbReference type="Gene3D" id="2.40.170.20">
    <property type="entry name" value="TonB-dependent receptor, beta-barrel domain"/>
    <property type="match status" value="2"/>
</dbReference>
<evidence type="ECO:0000256" key="1">
    <source>
        <dbReference type="ARBA" id="ARBA00004442"/>
    </source>
</evidence>
<dbReference type="InterPro" id="IPR036942">
    <property type="entry name" value="Beta-barrel_TonB_sf"/>
</dbReference>
<evidence type="ECO:0000313" key="5">
    <source>
        <dbReference type="EMBL" id="SDR96163.1"/>
    </source>
</evidence>
<keyword evidence="2" id="KW-0472">Membrane</keyword>
<reference evidence="5 6" key="1">
    <citation type="submission" date="2016-10" db="EMBL/GenBank/DDBJ databases">
        <authorList>
            <person name="Varghese N."/>
            <person name="Submissions S."/>
        </authorList>
    </citation>
    <scope>NUCLEOTIDE SEQUENCE [LARGE SCALE GENOMIC DNA]</scope>
    <source>
        <strain evidence="5 6">Mar_2010_102</strain>
    </source>
</reference>
<dbReference type="SUPFAM" id="SSF56935">
    <property type="entry name" value="Porins"/>
    <property type="match status" value="1"/>
</dbReference>
<feature type="domain" description="TonB-dependent receptor plug" evidence="4">
    <location>
        <begin position="111"/>
        <end position="218"/>
    </location>
</feature>
<dbReference type="STRING" id="1250231.SAMN04488552_1653"/>
<proteinExistence type="predicted"/>